<evidence type="ECO:0000313" key="3">
    <source>
        <dbReference type="Proteomes" id="UP000095039"/>
    </source>
</evidence>
<evidence type="ECO:0008006" key="4">
    <source>
        <dbReference type="Google" id="ProtNLM"/>
    </source>
</evidence>
<reference evidence="2 3" key="1">
    <citation type="journal article" date="2012" name="Science">
        <title>Ecological populations of bacteria act as socially cohesive units of antibiotic production and resistance.</title>
        <authorList>
            <person name="Cordero O.X."/>
            <person name="Wildschutte H."/>
            <person name="Kirkup B."/>
            <person name="Proehl S."/>
            <person name="Ngo L."/>
            <person name="Hussain F."/>
            <person name="Le Roux F."/>
            <person name="Mincer T."/>
            <person name="Polz M.F."/>
        </authorList>
    </citation>
    <scope>NUCLEOTIDE SEQUENCE [LARGE SCALE GENOMIC DNA]</scope>
    <source>
        <strain evidence="2 3">FF-454</strain>
    </source>
</reference>
<feature type="signal peptide" evidence="1">
    <location>
        <begin position="1"/>
        <end position="22"/>
    </location>
</feature>
<organism evidence="2 3">
    <name type="scientific">Enterovibrio norvegicus FF-454</name>
    <dbReference type="NCBI Taxonomy" id="1185651"/>
    <lineage>
        <taxon>Bacteria</taxon>
        <taxon>Pseudomonadati</taxon>
        <taxon>Pseudomonadota</taxon>
        <taxon>Gammaproteobacteria</taxon>
        <taxon>Vibrionales</taxon>
        <taxon>Vibrionaceae</taxon>
        <taxon>Enterovibrio</taxon>
    </lineage>
</organism>
<dbReference type="PANTHER" id="PTHR39332">
    <property type="entry name" value="BLL4707 PROTEIN"/>
    <property type="match status" value="1"/>
</dbReference>
<evidence type="ECO:0000256" key="1">
    <source>
        <dbReference type="SAM" id="SignalP"/>
    </source>
</evidence>
<dbReference type="Gene3D" id="3.30.530.20">
    <property type="match status" value="1"/>
</dbReference>
<keyword evidence="3" id="KW-1185">Reference proteome</keyword>
<dbReference type="AlphaFoldDB" id="A0A1E5BW24"/>
<gene>
    <name evidence="2" type="ORF">A1OK_17550</name>
</gene>
<feature type="chain" id="PRO_5009172080" description="Polyketide cyclase" evidence="1">
    <location>
        <begin position="23"/>
        <end position="182"/>
    </location>
</feature>
<dbReference type="EMBL" id="AJWN02000109">
    <property type="protein sequence ID" value="OEE57429.1"/>
    <property type="molecule type" value="Genomic_DNA"/>
</dbReference>
<dbReference type="Proteomes" id="UP000095039">
    <property type="component" value="Unassembled WGS sequence"/>
</dbReference>
<dbReference type="InterPro" id="IPR019587">
    <property type="entry name" value="Polyketide_cyclase/dehydratase"/>
</dbReference>
<dbReference type="Pfam" id="PF10604">
    <property type="entry name" value="Polyketide_cyc2"/>
    <property type="match status" value="1"/>
</dbReference>
<dbReference type="SUPFAM" id="SSF55961">
    <property type="entry name" value="Bet v1-like"/>
    <property type="match status" value="1"/>
</dbReference>
<accession>A0A1E5BW24</accession>
<dbReference type="InterPro" id="IPR023393">
    <property type="entry name" value="START-like_dom_sf"/>
</dbReference>
<evidence type="ECO:0000313" key="2">
    <source>
        <dbReference type="EMBL" id="OEE57429.1"/>
    </source>
</evidence>
<protein>
    <recommendedName>
        <fullName evidence="4">Polyketide cyclase</fullName>
    </recommendedName>
</protein>
<comment type="caution">
    <text evidence="2">The sequence shown here is derived from an EMBL/GenBank/DDBJ whole genome shotgun (WGS) entry which is preliminary data.</text>
</comment>
<sequence>MNSCVRNAAIFAVCLIASPVKALDGLEQLSVQEKVEIAAPAQKVWQRVIGFDGTDFWVPGVSKNVLISGSPNEAGAVRELFIGDASVEEELVSIDPAAMTLKYKIVKDNVDLLPVTHYQSTISVVAKGDSASEVTWSGEFFRGFPESDPPPYLTDDAAVRGVTGLYQAGLGNLKKLMEAKSQ</sequence>
<proteinExistence type="predicted"/>
<dbReference type="RefSeq" id="WP_016958317.1">
    <property type="nucleotide sequence ID" value="NZ_AJWN02000109.1"/>
</dbReference>
<dbReference type="CDD" id="cd07821">
    <property type="entry name" value="PYR_PYL_RCAR_like"/>
    <property type="match status" value="1"/>
</dbReference>
<name>A0A1E5BW24_9GAMM</name>
<dbReference type="PANTHER" id="PTHR39332:SF7">
    <property type="entry name" value="SRPBCC FAMILY PROTEIN"/>
    <property type="match status" value="1"/>
</dbReference>
<keyword evidence="1" id="KW-0732">Signal</keyword>